<dbReference type="Pfam" id="PF08484">
    <property type="entry name" value="Methyltransf_14"/>
    <property type="match status" value="1"/>
</dbReference>
<dbReference type="Pfam" id="PF08421">
    <property type="entry name" value="Methyltransf_13"/>
    <property type="match status" value="1"/>
</dbReference>
<gene>
    <name evidence="3" type="ORF">METZ01_LOCUS187014</name>
</gene>
<dbReference type="Gene3D" id="3.40.50.150">
    <property type="entry name" value="Vaccinia Virus protein VP39"/>
    <property type="match status" value="1"/>
</dbReference>
<dbReference type="Gene3D" id="3.40.50.720">
    <property type="entry name" value="NAD(P)-binding Rossmann-like Domain"/>
    <property type="match status" value="1"/>
</dbReference>
<accession>A0A382D6W9</accession>
<evidence type="ECO:0000259" key="1">
    <source>
        <dbReference type="Pfam" id="PF08421"/>
    </source>
</evidence>
<dbReference type="PANTHER" id="PTHR43861:SF5">
    <property type="entry name" value="BLL5978 PROTEIN"/>
    <property type="match status" value="1"/>
</dbReference>
<sequence length="426" mass="49473">MEQNNQLVKGIKNIEQCRICQNKNLKHILTLGNQYLVDFLDNKEDIDYVAPLELVLCSKKDMGCGLLQLKHTVPPDLLYRKFWYKSGVNQTIRNDLEDIVRKVEEKIDLHDDDFVIDIGANDGTLLRFYKNSSLKLIGFEPATNLLEEANSGTFKIFNEYFNSKTFEESFGDEKAKIITSISIFYDLDNPHDFVEDITKILDENGIWILQMNYLVTMLENFAFDNIVHEHLEYYSLQSLEHLLDKHGLEVFDVEQNDINGGSIRAFIKFKDSNKFSISKRVNDMMVYETKIGLSDEKTYLDFARQIKSLKQQTCKFIKDEINNGKKFYVYGASTRGNTLLQYYGLNLQFIQGASERNPAKWGKYIVGSMIPIISEEQARLEKPDYFLVLPWYFADEFVSRERKFLEGGGKFLIPLPQFKLIDSSNL</sequence>
<dbReference type="PANTHER" id="PTHR43861">
    <property type="entry name" value="TRANS-ACONITATE 2-METHYLTRANSFERASE-RELATED"/>
    <property type="match status" value="1"/>
</dbReference>
<dbReference type="EMBL" id="UINC01037924">
    <property type="protein sequence ID" value="SVB34160.1"/>
    <property type="molecule type" value="Genomic_DNA"/>
</dbReference>
<dbReference type="SUPFAM" id="SSF53335">
    <property type="entry name" value="S-adenosyl-L-methionine-dependent methyltransferases"/>
    <property type="match status" value="1"/>
</dbReference>
<dbReference type="InterPro" id="IPR038576">
    <property type="entry name" value="Methyltransf_Zn-bd_dom_put_sf"/>
</dbReference>
<feature type="domain" description="Methyltransferase putative zinc binding" evidence="1">
    <location>
        <begin position="17"/>
        <end position="79"/>
    </location>
</feature>
<organism evidence="3">
    <name type="scientific">marine metagenome</name>
    <dbReference type="NCBI Taxonomy" id="408172"/>
    <lineage>
        <taxon>unclassified sequences</taxon>
        <taxon>metagenomes</taxon>
        <taxon>ecological metagenomes</taxon>
    </lineage>
</organism>
<protein>
    <recommendedName>
        <fullName evidence="4">C-methyltransferase domain-containing protein</fullName>
    </recommendedName>
</protein>
<dbReference type="Pfam" id="PF13489">
    <property type="entry name" value="Methyltransf_23"/>
    <property type="match status" value="1"/>
</dbReference>
<dbReference type="InterPro" id="IPR029063">
    <property type="entry name" value="SAM-dependent_MTases_sf"/>
</dbReference>
<dbReference type="Gene3D" id="6.20.50.110">
    <property type="entry name" value="Methyltransferase, zinc-binding domain"/>
    <property type="match status" value="1"/>
</dbReference>
<evidence type="ECO:0008006" key="4">
    <source>
        <dbReference type="Google" id="ProtNLM"/>
    </source>
</evidence>
<dbReference type="InterPro" id="IPR013630">
    <property type="entry name" value="Methyltransf_Zn-bd_dom_put"/>
</dbReference>
<dbReference type="AlphaFoldDB" id="A0A382D6W9"/>
<name>A0A382D6W9_9ZZZZ</name>
<dbReference type="InterPro" id="IPR013691">
    <property type="entry name" value="MeTrfase_14"/>
</dbReference>
<feature type="domain" description="C-methyltransferase" evidence="2">
    <location>
        <begin position="258"/>
        <end position="416"/>
    </location>
</feature>
<proteinExistence type="predicted"/>
<evidence type="ECO:0000259" key="2">
    <source>
        <dbReference type="Pfam" id="PF08484"/>
    </source>
</evidence>
<evidence type="ECO:0000313" key="3">
    <source>
        <dbReference type="EMBL" id="SVB34160.1"/>
    </source>
</evidence>
<reference evidence="3" key="1">
    <citation type="submission" date="2018-05" db="EMBL/GenBank/DDBJ databases">
        <authorList>
            <person name="Lanie J.A."/>
            <person name="Ng W.-L."/>
            <person name="Kazmierczak K.M."/>
            <person name="Andrzejewski T.M."/>
            <person name="Davidsen T.M."/>
            <person name="Wayne K.J."/>
            <person name="Tettelin H."/>
            <person name="Glass J.I."/>
            <person name="Rusch D."/>
            <person name="Podicherti R."/>
            <person name="Tsui H.-C.T."/>
            <person name="Winkler M.E."/>
        </authorList>
    </citation>
    <scope>NUCLEOTIDE SEQUENCE</scope>
</reference>